<dbReference type="EMBL" id="FNUY01000011">
    <property type="protein sequence ID" value="SEG74973.1"/>
    <property type="molecule type" value="Genomic_DNA"/>
</dbReference>
<keyword evidence="4" id="KW-1185">Reference proteome</keyword>
<name>A0A1H6CQF0_9HYPH</name>
<dbReference type="AlphaFoldDB" id="A0A1H6CQF0"/>
<keyword evidence="2" id="KW-0560">Oxidoreductase</keyword>
<sequence length="106" mass="11063">MIGSVHGQATAPARIAYATSKAGLEGLVCALAVDLGDRVRVKAVCPGPFDSPAMSAAAKRFSPALDEAEALTAFGRTQAMGRIREADELGRTVAFLGHLRPDNLQL</sequence>
<accession>A0A1H6CQF0</accession>
<dbReference type="Pfam" id="PF13561">
    <property type="entry name" value="adh_short_C2"/>
    <property type="match status" value="1"/>
</dbReference>
<dbReference type="InterPro" id="IPR036291">
    <property type="entry name" value="NAD(P)-bd_dom_sf"/>
</dbReference>
<evidence type="ECO:0000256" key="2">
    <source>
        <dbReference type="ARBA" id="ARBA00023002"/>
    </source>
</evidence>
<dbReference type="InterPro" id="IPR020904">
    <property type="entry name" value="Sc_DH/Rdtase_CS"/>
</dbReference>
<evidence type="ECO:0000313" key="3">
    <source>
        <dbReference type="EMBL" id="SEG74973.1"/>
    </source>
</evidence>
<dbReference type="CDD" id="cd05233">
    <property type="entry name" value="SDR_c"/>
    <property type="match status" value="1"/>
</dbReference>
<dbReference type="PANTHER" id="PTHR43639">
    <property type="entry name" value="OXIDOREDUCTASE, SHORT-CHAIN DEHYDROGENASE/REDUCTASE FAMILY (AFU_ORTHOLOGUE AFUA_5G02870)"/>
    <property type="match status" value="1"/>
</dbReference>
<dbReference type="PROSITE" id="PS00061">
    <property type="entry name" value="ADH_SHORT"/>
    <property type="match status" value="1"/>
</dbReference>
<comment type="similarity">
    <text evidence="1">Belongs to the short-chain dehydrogenases/reductases (SDR) family.</text>
</comment>
<dbReference type="SUPFAM" id="SSF51735">
    <property type="entry name" value="NAD(P)-binding Rossmann-fold domains"/>
    <property type="match status" value="1"/>
</dbReference>
<dbReference type="PRINTS" id="PR00081">
    <property type="entry name" value="GDHRDH"/>
</dbReference>
<dbReference type="Gene3D" id="3.40.50.720">
    <property type="entry name" value="NAD(P)-binding Rossmann-like Domain"/>
    <property type="match status" value="1"/>
</dbReference>
<dbReference type="PANTHER" id="PTHR43639:SF1">
    <property type="entry name" value="SHORT-CHAIN DEHYDROGENASE_REDUCTASE FAMILY PROTEIN"/>
    <property type="match status" value="1"/>
</dbReference>
<gene>
    <name evidence="3" type="ORF">SAMN04488115_111165</name>
</gene>
<proteinExistence type="inferred from homology"/>
<dbReference type="OrthoDB" id="9803333at2"/>
<dbReference type="GO" id="GO:0016491">
    <property type="term" value="F:oxidoreductase activity"/>
    <property type="evidence" value="ECO:0007669"/>
    <property type="project" value="UniProtKB-KW"/>
</dbReference>
<dbReference type="Proteomes" id="UP000236743">
    <property type="component" value="Unassembled WGS sequence"/>
</dbReference>
<evidence type="ECO:0000313" key="4">
    <source>
        <dbReference type="Proteomes" id="UP000236743"/>
    </source>
</evidence>
<evidence type="ECO:0000256" key="1">
    <source>
        <dbReference type="ARBA" id="ARBA00006484"/>
    </source>
</evidence>
<protein>
    <submittedName>
        <fullName evidence="3">Short chain dehydrogenase</fullName>
    </submittedName>
</protein>
<reference evidence="3 4" key="1">
    <citation type="submission" date="2016-10" db="EMBL/GenBank/DDBJ databases">
        <authorList>
            <person name="de Groot N.N."/>
        </authorList>
    </citation>
    <scope>NUCLEOTIDE SEQUENCE [LARGE SCALE GENOMIC DNA]</scope>
    <source>
        <strain evidence="3 4">DSM 26656</strain>
    </source>
</reference>
<organism evidence="3 4">
    <name type="scientific">Bosea lathyri</name>
    <dbReference type="NCBI Taxonomy" id="1036778"/>
    <lineage>
        <taxon>Bacteria</taxon>
        <taxon>Pseudomonadati</taxon>
        <taxon>Pseudomonadota</taxon>
        <taxon>Alphaproteobacteria</taxon>
        <taxon>Hyphomicrobiales</taxon>
        <taxon>Boseaceae</taxon>
        <taxon>Bosea</taxon>
    </lineage>
</organism>
<dbReference type="InterPro" id="IPR002347">
    <property type="entry name" value="SDR_fam"/>
</dbReference>